<comment type="caution">
    <text evidence="1">The sequence shown here is derived from an EMBL/GenBank/DDBJ whole genome shotgun (WGS) entry which is preliminary data.</text>
</comment>
<dbReference type="Proteomes" id="UP000070328">
    <property type="component" value="Unassembled WGS sequence"/>
</dbReference>
<keyword evidence="2" id="KW-1185">Reference proteome</keyword>
<name>A0A135TTM9_9PEZI</name>
<proteinExistence type="predicted"/>
<organism evidence="1 2">
    <name type="scientific">Colletotrichum simmondsii</name>
    <dbReference type="NCBI Taxonomy" id="703756"/>
    <lineage>
        <taxon>Eukaryota</taxon>
        <taxon>Fungi</taxon>
        <taxon>Dikarya</taxon>
        <taxon>Ascomycota</taxon>
        <taxon>Pezizomycotina</taxon>
        <taxon>Sordariomycetes</taxon>
        <taxon>Hypocreomycetidae</taxon>
        <taxon>Glomerellales</taxon>
        <taxon>Glomerellaceae</taxon>
        <taxon>Colletotrichum</taxon>
        <taxon>Colletotrichum acutatum species complex</taxon>
    </lineage>
</organism>
<dbReference type="AlphaFoldDB" id="A0A135TTM9"/>
<protein>
    <submittedName>
        <fullName evidence="1">Uncharacterized protein</fullName>
    </submittedName>
</protein>
<accession>A0A135TTM9</accession>
<sequence length="106" mass="11939">MGFTVPSNGTLPASSLERAQTPIPFYSSLLTAEPPLPIFEAEGKEIPALWEQLDLLLSFLRRVTLRQGSKKQKSQTLRLALPTMIPTPARRRLTSRPIRCLPADRW</sequence>
<reference evidence="1 2" key="1">
    <citation type="submission" date="2014-02" db="EMBL/GenBank/DDBJ databases">
        <title>The genome sequence of Colletotrichum simmondsii CBS122122.</title>
        <authorList>
            <person name="Baroncelli R."/>
            <person name="Thon M.R."/>
        </authorList>
    </citation>
    <scope>NUCLEOTIDE SEQUENCE [LARGE SCALE GENOMIC DNA]</scope>
    <source>
        <strain evidence="1 2">CBS122122</strain>
    </source>
</reference>
<dbReference type="EMBL" id="JFBX01000064">
    <property type="protein sequence ID" value="KXH51441.1"/>
    <property type="molecule type" value="Genomic_DNA"/>
</dbReference>
<evidence type="ECO:0000313" key="1">
    <source>
        <dbReference type="EMBL" id="KXH51441.1"/>
    </source>
</evidence>
<gene>
    <name evidence="1" type="ORF">CSIM01_08227</name>
</gene>
<evidence type="ECO:0000313" key="2">
    <source>
        <dbReference type="Proteomes" id="UP000070328"/>
    </source>
</evidence>